<evidence type="ECO:0000313" key="3">
    <source>
        <dbReference type="Proteomes" id="UP001166286"/>
    </source>
</evidence>
<evidence type="ECO:0008006" key="4">
    <source>
        <dbReference type="Google" id="ProtNLM"/>
    </source>
</evidence>
<feature type="signal peptide" evidence="1">
    <location>
        <begin position="1"/>
        <end position="20"/>
    </location>
</feature>
<proteinExistence type="predicted"/>
<evidence type="ECO:0000313" key="2">
    <source>
        <dbReference type="EMBL" id="KAK0510507.1"/>
    </source>
</evidence>
<name>A0AA39V048_9LECA</name>
<feature type="chain" id="PRO_5041215916" description="Secreted protein" evidence="1">
    <location>
        <begin position="21"/>
        <end position="139"/>
    </location>
</feature>
<keyword evidence="3" id="KW-1185">Reference proteome</keyword>
<dbReference type="EMBL" id="JAFEKC020000015">
    <property type="protein sequence ID" value="KAK0510507.1"/>
    <property type="molecule type" value="Genomic_DNA"/>
</dbReference>
<gene>
    <name evidence="2" type="ORF">JMJ35_006939</name>
</gene>
<comment type="caution">
    <text evidence="2">The sequence shown here is derived from an EMBL/GenBank/DDBJ whole genome shotgun (WGS) entry which is preliminary data.</text>
</comment>
<dbReference type="Proteomes" id="UP001166286">
    <property type="component" value="Unassembled WGS sequence"/>
</dbReference>
<organism evidence="2 3">
    <name type="scientific">Cladonia borealis</name>
    <dbReference type="NCBI Taxonomy" id="184061"/>
    <lineage>
        <taxon>Eukaryota</taxon>
        <taxon>Fungi</taxon>
        <taxon>Dikarya</taxon>
        <taxon>Ascomycota</taxon>
        <taxon>Pezizomycotina</taxon>
        <taxon>Lecanoromycetes</taxon>
        <taxon>OSLEUM clade</taxon>
        <taxon>Lecanoromycetidae</taxon>
        <taxon>Lecanorales</taxon>
        <taxon>Lecanorineae</taxon>
        <taxon>Cladoniaceae</taxon>
        <taxon>Cladonia</taxon>
    </lineage>
</organism>
<evidence type="ECO:0000256" key="1">
    <source>
        <dbReference type="SAM" id="SignalP"/>
    </source>
</evidence>
<sequence length="139" mass="14264">MYFSKTTILVLVAALPTVFGSPILEDRQNGVTCQTSSGSPKTGDVTAVINQLKGQGGKCPQTNGEGSDCTTLVKHKSAAITVCGGTEDTSDSSLCSDIAGFADQIQQTCVNGDTPDALVGGTYTISPSKRVEVIDTSSV</sequence>
<dbReference type="AlphaFoldDB" id="A0AA39V048"/>
<protein>
    <recommendedName>
        <fullName evidence="4">Secreted protein</fullName>
    </recommendedName>
</protein>
<keyword evidence="1" id="KW-0732">Signal</keyword>
<reference evidence="2" key="1">
    <citation type="submission" date="2023-03" db="EMBL/GenBank/DDBJ databases">
        <title>Complete genome of Cladonia borealis.</title>
        <authorList>
            <person name="Park H."/>
        </authorList>
    </citation>
    <scope>NUCLEOTIDE SEQUENCE</scope>
    <source>
        <strain evidence="2">ANT050790</strain>
    </source>
</reference>
<accession>A0AA39V048</accession>